<dbReference type="EMBL" id="CP047226">
    <property type="protein sequence ID" value="QHG09641.1"/>
    <property type="molecule type" value="Genomic_DNA"/>
</dbReference>
<evidence type="ECO:0000313" key="1">
    <source>
        <dbReference type="EMBL" id="OBX62567.1"/>
    </source>
</evidence>
<sequence>MSAKKEDTQTKAQRIQIDLSPKAVETLKRLKEETGLSTYSAIIAQSLSFKDQIMKELARDDSNRLLIVNDKGEATQILIT</sequence>
<name>A0A1B8Q1J1_FAUOS</name>
<gene>
    <name evidence="1" type="ORF">A9299_05160</name>
    <name evidence="2" type="ORF">GSF12_06905</name>
</gene>
<dbReference type="EMBL" id="LZMT01000034">
    <property type="protein sequence ID" value="OBX62567.1"/>
    <property type="molecule type" value="Genomic_DNA"/>
</dbReference>
<evidence type="ECO:0008006" key="3">
    <source>
        <dbReference type="Google" id="ProtNLM"/>
    </source>
</evidence>
<reference evidence="1" key="1">
    <citation type="submission" date="2016-06" db="EMBL/GenBank/DDBJ databases">
        <title>Draft genome of Moraxella osloensis CCUG 67237.</title>
        <authorList>
            <person name="Salva-Serra F."/>
            <person name="Engstrom-Jakobsson H."/>
            <person name="Thorell K."/>
            <person name="Gonzales-Siles L."/>
            <person name="Karlsson R."/>
            <person name="Boulund F."/>
            <person name="Engstrand L."/>
            <person name="Kristiansson E."/>
            <person name="Moore E."/>
        </authorList>
    </citation>
    <scope>NUCLEOTIDE SEQUENCE [LARGE SCALE GENOMIC DNA]</scope>
    <source>
        <strain evidence="1">CCUG 67237</strain>
    </source>
</reference>
<dbReference type="AlphaFoldDB" id="A0A1B8Q1J1"/>
<reference evidence="2" key="2">
    <citation type="journal article" date="2020" name="Microbiol. Resour. Announc.">
        <title>Complete Genome Sequence of Moraxella osloensis Strain YV1, Isolated from an Australian Wastewater Treatment Plant.</title>
        <authorList>
            <person name="Batinovic S."/>
            <person name="Rice D.T.F."/>
            <person name="Seviour R.J."/>
            <person name="Petrovski S."/>
        </authorList>
    </citation>
    <scope>NUCLEOTIDE SEQUENCE</scope>
    <source>
        <strain evidence="2">YV1</strain>
    </source>
</reference>
<evidence type="ECO:0000313" key="2">
    <source>
        <dbReference type="EMBL" id="QHG09641.1"/>
    </source>
</evidence>
<accession>A0A1B8Q1J1</accession>
<organism evidence="2">
    <name type="scientific">Faucicola osloensis</name>
    <name type="common">Moraxella osloensis</name>
    <dbReference type="NCBI Taxonomy" id="34062"/>
    <lineage>
        <taxon>Bacteria</taxon>
        <taxon>Pseudomonadati</taxon>
        <taxon>Pseudomonadota</taxon>
        <taxon>Gammaproteobacteria</taxon>
        <taxon>Moraxellales</taxon>
        <taxon>Moraxellaceae</taxon>
        <taxon>Faucicola</taxon>
    </lineage>
</organism>
<proteinExistence type="predicted"/>
<protein>
    <recommendedName>
        <fullName evidence="3">Ribbon-helix-helix protein CopG domain-containing protein</fullName>
    </recommendedName>
</protein>